<gene>
    <name evidence="2" type="ORF">CQ13_29030</name>
</gene>
<dbReference type="GO" id="GO:0003700">
    <property type="term" value="F:DNA-binding transcription factor activity"/>
    <property type="evidence" value="ECO:0007669"/>
    <property type="project" value="InterPro"/>
</dbReference>
<dbReference type="RefSeq" id="WP_057845211.1">
    <property type="nucleotide sequence ID" value="NZ_LLYA01000164.1"/>
</dbReference>
<dbReference type="OrthoDB" id="2287011at2"/>
<name>A0A0R3MX30_9BRAD</name>
<dbReference type="SUPFAM" id="SSF46785">
    <property type="entry name" value="Winged helix' DNA-binding domain"/>
    <property type="match status" value="1"/>
</dbReference>
<dbReference type="Pfam" id="PF01047">
    <property type="entry name" value="MarR"/>
    <property type="match status" value="1"/>
</dbReference>
<keyword evidence="3" id="KW-1185">Reference proteome</keyword>
<protein>
    <recommendedName>
        <fullName evidence="1">HTH marR-type domain-containing protein</fullName>
    </recommendedName>
</protein>
<evidence type="ECO:0000313" key="2">
    <source>
        <dbReference type="EMBL" id="KRR22477.1"/>
    </source>
</evidence>
<evidence type="ECO:0000259" key="1">
    <source>
        <dbReference type="SMART" id="SM00347"/>
    </source>
</evidence>
<comment type="caution">
    <text evidence="2">The sequence shown here is derived from an EMBL/GenBank/DDBJ whole genome shotgun (WGS) entry which is preliminary data.</text>
</comment>
<dbReference type="EMBL" id="LLYA01000164">
    <property type="protein sequence ID" value="KRR22477.1"/>
    <property type="molecule type" value="Genomic_DNA"/>
</dbReference>
<reference evidence="2 3" key="1">
    <citation type="submission" date="2014-03" db="EMBL/GenBank/DDBJ databases">
        <title>Bradyrhizobium valentinum sp. nov., isolated from effective nodules of Lupinus mariae-josephae, a lupine endemic of basic-lime soils in Eastern Spain.</title>
        <authorList>
            <person name="Duran D."/>
            <person name="Rey L."/>
            <person name="Navarro A."/>
            <person name="Busquets A."/>
            <person name="Imperial J."/>
            <person name="Ruiz-Argueso T."/>
        </authorList>
    </citation>
    <scope>NUCLEOTIDE SEQUENCE [LARGE SCALE GENOMIC DNA]</scope>
    <source>
        <strain evidence="2 3">Ro19</strain>
    </source>
</reference>
<dbReference type="GO" id="GO:0006950">
    <property type="term" value="P:response to stress"/>
    <property type="evidence" value="ECO:0007669"/>
    <property type="project" value="TreeGrafter"/>
</dbReference>
<feature type="domain" description="HTH marR-type" evidence="1">
    <location>
        <begin position="36"/>
        <end position="135"/>
    </location>
</feature>
<accession>A0A0R3MX30</accession>
<sequence length="147" mass="16207">MKQPSDPDTADYMAAAGCFCLASRQAARKITRLYDSYMQESGIRSTQFTILSQLMLRGEMPMGRLAGILGMERTTLTRNLAVLEQQKWISIKAGDDPRARVIGITGQGRSVVRRSFPFWSKAQAHMGKLLGADGQAALKLLESRNLG</sequence>
<proteinExistence type="predicted"/>
<organism evidence="2 3">
    <name type="scientific">Bradyrhizobium retamae</name>
    <dbReference type="NCBI Taxonomy" id="1300035"/>
    <lineage>
        <taxon>Bacteria</taxon>
        <taxon>Pseudomonadati</taxon>
        <taxon>Pseudomonadota</taxon>
        <taxon>Alphaproteobacteria</taxon>
        <taxon>Hyphomicrobiales</taxon>
        <taxon>Nitrobacteraceae</taxon>
        <taxon>Bradyrhizobium</taxon>
    </lineage>
</organism>
<dbReference type="Proteomes" id="UP000052023">
    <property type="component" value="Unassembled WGS sequence"/>
</dbReference>
<dbReference type="AlphaFoldDB" id="A0A0R3MX30"/>
<dbReference type="InterPro" id="IPR039422">
    <property type="entry name" value="MarR/SlyA-like"/>
</dbReference>
<evidence type="ECO:0000313" key="3">
    <source>
        <dbReference type="Proteomes" id="UP000052023"/>
    </source>
</evidence>
<dbReference type="InterPro" id="IPR036388">
    <property type="entry name" value="WH-like_DNA-bd_sf"/>
</dbReference>
<dbReference type="InterPro" id="IPR036390">
    <property type="entry name" value="WH_DNA-bd_sf"/>
</dbReference>
<dbReference type="PANTHER" id="PTHR33164">
    <property type="entry name" value="TRANSCRIPTIONAL REGULATOR, MARR FAMILY"/>
    <property type="match status" value="1"/>
</dbReference>
<dbReference type="PANTHER" id="PTHR33164:SF105">
    <property type="entry name" value="TRANSCRIPTIONAL REPRESSOR PROTEIN-RELATED"/>
    <property type="match status" value="1"/>
</dbReference>
<dbReference type="SMART" id="SM00347">
    <property type="entry name" value="HTH_MARR"/>
    <property type="match status" value="1"/>
</dbReference>
<dbReference type="InterPro" id="IPR000835">
    <property type="entry name" value="HTH_MarR-typ"/>
</dbReference>
<dbReference type="Gene3D" id="1.10.10.10">
    <property type="entry name" value="Winged helix-like DNA-binding domain superfamily/Winged helix DNA-binding domain"/>
    <property type="match status" value="1"/>
</dbReference>